<dbReference type="AlphaFoldDB" id="A0A4U0R4B2"/>
<protein>
    <submittedName>
        <fullName evidence="1">Uncharacterized protein</fullName>
    </submittedName>
</protein>
<dbReference type="Proteomes" id="UP000309747">
    <property type="component" value="Unassembled WGS sequence"/>
</dbReference>
<gene>
    <name evidence="1" type="ORF">FA743_18100</name>
</gene>
<proteinExistence type="predicted"/>
<keyword evidence="2" id="KW-1185">Reference proteome</keyword>
<name>A0A4U0R4B2_9RHOB</name>
<dbReference type="Pfam" id="PF11316">
    <property type="entry name" value="Rhamno_transf"/>
    <property type="match status" value="1"/>
</dbReference>
<dbReference type="EMBL" id="SUNI01000028">
    <property type="protein sequence ID" value="TJZ89645.1"/>
    <property type="molecule type" value="Genomic_DNA"/>
</dbReference>
<sequence>MTFIQNKRDIAELLVQQKLPFSLSYRSFMFCSRGGEFERIYSWDSPFFSAGVELFHPTRSIFSFSHHALSWRFTSVVIAGGMSLATHNGSNDTQFNAGRIHRQKFLKIDEDVVRKTYAGQFPFLTAAGKEIAGLPRKAFILGI</sequence>
<dbReference type="OrthoDB" id="7874906at2"/>
<organism evidence="1 2">
    <name type="scientific">Paracoccus gahaiensis</name>
    <dbReference type="NCBI Taxonomy" id="1706839"/>
    <lineage>
        <taxon>Bacteria</taxon>
        <taxon>Pseudomonadati</taxon>
        <taxon>Pseudomonadota</taxon>
        <taxon>Alphaproteobacteria</taxon>
        <taxon>Rhodobacterales</taxon>
        <taxon>Paracoccaceae</taxon>
        <taxon>Paracoccus</taxon>
    </lineage>
</organism>
<dbReference type="RefSeq" id="WP_136887486.1">
    <property type="nucleotide sequence ID" value="NZ_SUNI01000028.1"/>
</dbReference>
<evidence type="ECO:0000313" key="2">
    <source>
        <dbReference type="Proteomes" id="UP000309747"/>
    </source>
</evidence>
<comment type="caution">
    <text evidence="1">The sequence shown here is derived from an EMBL/GenBank/DDBJ whole genome shotgun (WGS) entry which is preliminary data.</text>
</comment>
<accession>A0A4U0R4B2</accession>
<reference evidence="1 2" key="1">
    <citation type="submission" date="2019-04" db="EMBL/GenBank/DDBJ databases">
        <authorList>
            <person name="Li J."/>
        </authorList>
    </citation>
    <scope>NUCLEOTIDE SEQUENCE [LARGE SCALE GENOMIC DNA]</scope>
    <source>
        <strain evidence="1 2">KCTC 42687</strain>
    </source>
</reference>
<evidence type="ECO:0000313" key="1">
    <source>
        <dbReference type="EMBL" id="TJZ89645.1"/>
    </source>
</evidence>
<dbReference type="InterPro" id="IPR021466">
    <property type="entry name" value="Put_rhamnosyl_transferase"/>
</dbReference>